<dbReference type="EMBL" id="JAVRHV010000004">
    <property type="protein sequence ID" value="MDT0553376.1"/>
    <property type="molecule type" value="Genomic_DNA"/>
</dbReference>
<keyword evidence="2" id="KW-1185">Reference proteome</keyword>
<organism evidence="1 2">
    <name type="scientific">Urechidicola vernalis</name>
    <dbReference type="NCBI Taxonomy" id="3075600"/>
    <lineage>
        <taxon>Bacteria</taxon>
        <taxon>Pseudomonadati</taxon>
        <taxon>Bacteroidota</taxon>
        <taxon>Flavobacteriia</taxon>
        <taxon>Flavobacteriales</taxon>
        <taxon>Flavobacteriaceae</taxon>
        <taxon>Urechidicola</taxon>
    </lineage>
</organism>
<reference evidence="1 2" key="1">
    <citation type="submission" date="2023-09" db="EMBL/GenBank/DDBJ databases">
        <authorList>
            <person name="Rey-Velasco X."/>
        </authorList>
    </citation>
    <scope>NUCLEOTIDE SEQUENCE [LARGE SCALE GENOMIC DNA]</scope>
    <source>
        <strain evidence="1 2">P050</strain>
    </source>
</reference>
<proteinExistence type="predicted"/>
<gene>
    <name evidence="1" type="ORF">RM519_08985</name>
</gene>
<comment type="caution">
    <text evidence="1">The sequence shown here is derived from an EMBL/GenBank/DDBJ whole genome shotgun (WGS) entry which is preliminary data.</text>
</comment>
<evidence type="ECO:0000313" key="1">
    <source>
        <dbReference type="EMBL" id="MDT0553376.1"/>
    </source>
</evidence>
<dbReference type="PANTHER" id="PTHR42754:SF1">
    <property type="entry name" value="LIPOPROTEIN"/>
    <property type="match status" value="1"/>
</dbReference>
<dbReference type="RefSeq" id="WP_311593384.1">
    <property type="nucleotide sequence ID" value="NZ_JAVRHV010000004.1"/>
</dbReference>
<dbReference type="Gene3D" id="2.130.10.10">
    <property type="entry name" value="YVTN repeat-like/Quinoprotein amine dehydrogenase"/>
    <property type="match status" value="1"/>
</dbReference>
<accession>A0ABU2Y6D8</accession>
<name>A0ABU2Y6D8_9FLAO</name>
<dbReference type="PANTHER" id="PTHR42754">
    <property type="entry name" value="ENDOGLUCANASE"/>
    <property type="match status" value="1"/>
</dbReference>
<evidence type="ECO:0000313" key="2">
    <source>
        <dbReference type="Proteomes" id="UP001252186"/>
    </source>
</evidence>
<sequence length="444" mass="48160">MRKIGFILFISFFFFNCSDKDDSLTPEPVVPQIKFVNTYGGSLNDVANDVINTNDGGYIVAGFTQSNDGDVSAKTGTDFDFWLLKFNNSDELKWSKSFGGSATEKAFKIIQTSDNGFAIAGYTDSHDGDVSENNGLSDIWILKLDAIGNILWEKSHGFSGIDQALSIIESSDNGFIVSGVIDVSASGGNGNDKYANKKHAGGDYWAIKLDSNGNKEWRRYFGGTFTETAFDAIETNDNGFILIGSSDSNDVDISDNKGEYDFWVVKIDANGILEWEKSYGGTQIDEAKSIAKSKEGDVLILGDSRSNDQDISKPKGAADVWLVKISENGDLLWEKSYGGSSFDVGRHISPAQDGGFLLAGSSRSRDGDLILNQGQNDAWILKIDESGNLEWQKSIGGGEIDFAYGISQLQDGSIIAVGETFSNSGDIMENKGFSDVLIIKINVE</sequence>
<evidence type="ECO:0008006" key="3">
    <source>
        <dbReference type="Google" id="ProtNLM"/>
    </source>
</evidence>
<protein>
    <recommendedName>
        <fullName evidence="3">Bulb-type lectin domain-containing protein</fullName>
    </recommendedName>
</protein>
<dbReference type="Proteomes" id="UP001252186">
    <property type="component" value="Unassembled WGS sequence"/>
</dbReference>
<dbReference type="InterPro" id="IPR015943">
    <property type="entry name" value="WD40/YVTN_repeat-like_dom_sf"/>
</dbReference>